<dbReference type="EMBL" id="JBICBT010001381">
    <property type="protein sequence ID" value="KAL3070581.1"/>
    <property type="molecule type" value="Genomic_DNA"/>
</dbReference>
<feature type="transmembrane region" description="Helical" evidence="1">
    <location>
        <begin position="90"/>
        <end position="114"/>
    </location>
</feature>
<reference evidence="2 3" key="1">
    <citation type="submission" date="2024-10" db="EMBL/GenBank/DDBJ databases">
        <authorList>
            <person name="Kim D."/>
        </authorList>
    </citation>
    <scope>NUCLEOTIDE SEQUENCE [LARGE SCALE GENOMIC DNA]</scope>
    <source>
        <strain evidence="2">BH-2024</strain>
    </source>
</reference>
<keyword evidence="3" id="KW-1185">Reference proteome</keyword>
<evidence type="ECO:0000256" key="1">
    <source>
        <dbReference type="SAM" id="Phobius"/>
    </source>
</evidence>
<dbReference type="AlphaFoldDB" id="A0ABD2HUN3"/>
<organism evidence="2 3">
    <name type="scientific">Heterodera trifolii</name>
    <dbReference type="NCBI Taxonomy" id="157864"/>
    <lineage>
        <taxon>Eukaryota</taxon>
        <taxon>Metazoa</taxon>
        <taxon>Ecdysozoa</taxon>
        <taxon>Nematoda</taxon>
        <taxon>Chromadorea</taxon>
        <taxon>Rhabditida</taxon>
        <taxon>Tylenchina</taxon>
        <taxon>Tylenchomorpha</taxon>
        <taxon>Tylenchoidea</taxon>
        <taxon>Heteroderidae</taxon>
        <taxon>Heteroderinae</taxon>
        <taxon>Heterodera</taxon>
    </lineage>
</organism>
<keyword evidence="1" id="KW-0812">Transmembrane</keyword>
<proteinExistence type="predicted"/>
<dbReference type="Gene3D" id="1.20.1070.10">
    <property type="entry name" value="Rhodopsin 7-helix transmembrane proteins"/>
    <property type="match status" value="1"/>
</dbReference>
<comment type="caution">
    <text evidence="2">The sequence shown here is derived from an EMBL/GenBank/DDBJ whole genome shotgun (WGS) entry which is preliminary data.</text>
</comment>
<keyword evidence="1" id="KW-0472">Membrane</keyword>
<name>A0ABD2HUN3_9BILA</name>
<sequence length="161" mass="18267">MCGMLELSSLPQNAAFSFAAIGIFVCEFICYLSIWAIIWCREEQMPQNVKKIIFSLSIIMVINLFCFIGTTVFATLIIPNFEIDMFALEYVFVPICNALYLLANGSTLPVLCLCSEIYRSAFLKVFRGSQQENAVQYLNQQKNNTNIIMIINNHKELPNVA</sequence>
<accession>A0ABD2HUN3</accession>
<feature type="transmembrane region" description="Helical" evidence="1">
    <location>
        <begin position="52"/>
        <end position="78"/>
    </location>
</feature>
<gene>
    <name evidence="2" type="ORF">niasHT_032371</name>
</gene>
<evidence type="ECO:0000313" key="2">
    <source>
        <dbReference type="EMBL" id="KAL3070581.1"/>
    </source>
</evidence>
<dbReference type="Proteomes" id="UP001620626">
    <property type="component" value="Unassembled WGS sequence"/>
</dbReference>
<evidence type="ECO:0000313" key="3">
    <source>
        <dbReference type="Proteomes" id="UP001620626"/>
    </source>
</evidence>
<keyword evidence="1" id="KW-1133">Transmembrane helix</keyword>
<protein>
    <submittedName>
        <fullName evidence="2">Uncharacterized protein</fullName>
    </submittedName>
</protein>
<feature type="transmembrane region" description="Helical" evidence="1">
    <location>
        <begin position="14"/>
        <end position="40"/>
    </location>
</feature>